<keyword evidence="2" id="KW-1185">Reference proteome</keyword>
<dbReference type="EMBL" id="CP034183">
    <property type="protein sequence ID" value="AZI43806.1"/>
    <property type="molecule type" value="Genomic_DNA"/>
</dbReference>
<dbReference type="KEGG" id="dph:EHF33_05730"/>
<name>A0A3G8YRE8_9DEIO</name>
<dbReference type="AlphaFoldDB" id="A0A3G8YRE8"/>
<sequence length="336" mass="37114">MGFLQADPIRAPARAQDLTLMQRVSGYRAGDLERLYPALDAEEDMLPNYGFVPRRVQALLHPRRVGALKIETQAPGLLAEVLAFVEAHPSAEVHPREVQAAFGSVRVGNAWGGQSSASTRALDGLHYQGLLRISRRVSGVRLYSPAPHLTELRASPQAESERARAVVRLLAQLYGPLPQTSLSYLLSLSGYGLPHLRTELRAALKSALDEELSSASVDGLKYVWLAGTDLEACVPSGVRMVGPFDPLVWDRRRFAHLHGWTYKLEAYTPPAKRVLGYYALPLFWNERAVGWANLKVEQGELKSELHFVSGVRQTAALKRGVAAELERYRAFLGLGM</sequence>
<organism evidence="1 2">
    <name type="scientific">Deinococcus psychrotolerans</name>
    <dbReference type="NCBI Taxonomy" id="2489213"/>
    <lineage>
        <taxon>Bacteria</taxon>
        <taxon>Thermotogati</taxon>
        <taxon>Deinococcota</taxon>
        <taxon>Deinococci</taxon>
        <taxon>Deinococcales</taxon>
        <taxon>Deinococcaceae</taxon>
        <taxon>Deinococcus</taxon>
    </lineage>
</organism>
<evidence type="ECO:0000313" key="1">
    <source>
        <dbReference type="EMBL" id="AZI43806.1"/>
    </source>
</evidence>
<dbReference type="Proteomes" id="UP000276417">
    <property type="component" value="Chromosome 1"/>
</dbReference>
<evidence type="ECO:0000313" key="2">
    <source>
        <dbReference type="Proteomes" id="UP000276417"/>
    </source>
</evidence>
<reference evidence="1 2" key="1">
    <citation type="submission" date="2018-11" db="EMBL/GenBank/DDBJ databases">
        <title>Deinococcus shelandsis sp. nov., isolated from South Shetland Islands soil of Antarctica.</title>
        <authorList>
            <person name="Tian J."/>
        </authorList>
    </citation>
    <scope>NUCLEOTIDE SEQUENCE [LARGE SCALE GENOMIC DNA]</scope>
    <source>
        <strain evidence="1 2">S14-83T</strain>
    </source>
</reference>
<dbReference type="PANTHER" id="PTHR30528">
    <property type="entry name" value="CYTOPLASMIC PROTEIN"/>
    <property type="match status" value="1"/>
</dbReference>
<dbReference type="Pfam" id="PF06224">
    <property type="entry name" value="AlkZ-like"/>
    <property type="match status" value="1"/>
</dbReference>
<dbReference type="PANTHER" id="PTHR30528:SF0">
    <property type="entry name" value="CYTOPLASMIC PROTEIN"/>
    <property type="match status" value="1"/>
</dbReference>
<protein>
    <submittedName>
        <fullName evidence="1">Winged helix-turn-helix domain-containing protein</fullName>
    </submittedName>
</protein>
<proteinExistence type="predicted"/>
<accession>A0A3G8YRE8</accession>
<gene>
    <name evidence="1" type="ORF">EHF33_05730</name>
</gene>
<dbReference type="InterPro" id="IPR009351">
    <property type="entry name" value="AlkZ-like"/>
</dbReference>
<dbReference type="OrthoDB" id="9787207at2"/>